<evidence type="ECO:0000256" key="1">
    <source>
        <dbReference type="ARBA" id="ARBA00005417"/>
    </source>
</evidence>
<evidence type="ECO:0000259" key="7">
    <source>
        <dbReference type="PROSITE" id="PS50893"/>
    </source>
</evidence>
<dbReference type="InterPro" id="IPR027417">
    <property type="entry name" value="P-loop_NTPase"/>
</dbReference>
<dbReference type="GeneID" id="300402684"/>
<dbReference type="PANTHER" id="PTHR42788">
    <property type="entry name" value="TAURINE IMPORT ATP-BINDING PROTEIN-RELATED"/>
    <property type="match status" value="1"/>
</dbReference>
<dbReference type="OrthoDB" id="9783039at2"/>
<reference evidence="8 9" key="1">
    <citation type="submission" date="2019-08" db="EMBL/GenBank/DDBJ databases">
        <authorList>
            <person name="Peeters C."/>
        </authorList>
    </citation>
    <scope>NUCLEOTIDE SEQUENCE [LARGE SCALE GENOMIC DNA]</scope>
    <source>
        <strain evidence="8 9">LMG 31114</strain>
    </source>
</reference>
<evidence type="ECO:0000313" key="8">
    <source>
        <dbReference type="EMBL" id="VVD71270.1"/>
    </source>
</evidence>
<dbReference type="AlphaFoldDB" id="A0A5E4S6R5"/>
<dbReference type="RefSeq" id="WP_150678006.1">
    <property type="nucleotide sequence ID" value="NZ_CABPSK010000001.1"/>
</dbReference>
<dbReference type="InterPro" id="IPR017871">
    <property type="entry name" value="ABC_transporter-like_CS"/>
</dbReference>
<dbReference type="PANTHER" id="PTHR42788:SF13">
    <property type="entry name" value="ALIPHATIC SULFONATES IMPORT ATP-BINDING PROTEIN SSUB"/>
    <property type="match status" value="1"/>
</dbReference>
<dbReference type="CDD" id="cd03293">
    <property type="entry name" value="ABC_NrtD_SsuB_transporters"/>
    <property type="match status" value="1"/>
</dbReference>
<evidence type="ECO:0000256" key="6">
    <source>
        <dbReference type="ARBA" id="ARBA00022840"/>
    </source>
</evidence>
<evidence type="ECO:0000256" key="3">
    <source>
        <dbReference type="ARBA" id="ARBA00022475"/>
    </source>
</evidence>
<keyword evidence="5" id="KW-0547">Nucleotide-binding</keyword>
<proteinExistence type="inferred from homology"/>
<keyword evidence="9" id="KW-1185">Reference proteome</keyword>
<dbReference type="PROSITE" id="PS50893">
    <property type="entry name" value="ABC_TRANSPORTER_2"/>
    <property type="match status" value="1"/>
</dbReference>
<dbReference type="PROSITE" id="PS00211">
    <property type="entry name" value="ABC_TRANSPORTER_1"/>
    <property type="match status" value="1"/>
</dbReference>
<dbReference type="EMBL" id="CABPSK010000001">
    <property type="protein sequence ID" value="VVD71270.1"/>
    <property type="molecule type" value="Genomic_DNA"/>
</dbReference>
<organism evidence="8 9">
    <name type="scientific">Pandoraea pneumonica</name>
    <dbReference type="NCBI Taxonomy" id="2508299"/>
    <lineage>
        <taxon>Bacteria</taxon>
        <taxon>Pseudomonadati</taxon>
        <taxon>Pseudomonadota</taxon>
        <taxon>Betaproteobacteria</taxon>
        <taxon>Burkholderiales</taxon>
        <taxon>Burkholderiaceae</taxon>
        <taxon>Pandoraea</taxon>
    </lineage>
</organism>
<dbReference type="Pfam" id="PF00005">
    <property type="entry name" value="ABC_tran"/>
    <property type="match status" value="1"/>
</dbReference>
<dbReference type="InterPro" id="IPR003439">
    <property type="entry name" value="ABC_transporter-like_ATP-bd"/>
</dbReference>
<feature type="domain" description="ABC transporter" evidence="7">
    <location>
        <begin position="13"/>
        <end position="247"/>
    </location>
</feature>
<dbReference type="GO" id="GO:0016887">
    <property type="term" value="F:ATP hydrolysis activity"/>
    <property type="evidence" value="ECO:0007669"/>
    <property type="project" value="InterPro"/>
</dbReference>
<gene>
    <name evidence="8" type="ORF">PPN31114_00621</name>
</gene>
<dbReference type="Proteomes" id="UP000366945">
    <property type="component" value="Unassembled WGS sequence"/>
</dbReference>
<evidence type="ECO:0000313" key="9">
    <source>
        <dbReference type="Proteomes" id="UP000366945"/>
    </source>
</evidence>
<sequence>MSHTASHDIAPAIRVAGLSKSFDKRGASRESVLALDRIDLDVPEGKLVSLVGPSGCGKSTLLYILGGFVQASQGACSTFGTPITGPGVDRGIVFQEYALFPWLTVFENIAYGLRRKGADADTVTRTVERYIALIHLKGFEHRFPRELSGGMRQRVALARTFASDPKILLLDEPFGALDAQTREFMQDELLRLWSDSGKTAVLVTHDIDEAVYLSDTIYVMSRRPGRIVKRIDVDLDRALGREVTMLSPRFAQLRNDVWLTVREQVRGAEYEATI</sequence>
<accession>A0A5E4S6R5</accession>
<keyword evidence="3" id="KW-1003">Cell membrane</keyword>
<dbReference type="InterPro" id="IPR050166">
    <property type="entry name" value="ABC_transporter_ATP-bind"/>
</dbReference>
<comment type="similarity">
    <text evidence="1">Belongs to the ABC transporter superfamily.</text>
</comment>
<dbReference type="InterPro" id="IPR003593">
    <property type="entry name" value="AAA+_ATPase"/>
</dbReference>
<name>A0A5E4S6R5_9BURK</name>
<protein>
    <submittedName>
        <fullName evidence="8">Nitrate ABC transporter ATP-binding protein</fullName>
    </submittedName>
</protein>
<dbReference type="Gene3D" id="3.40.50.300">
    <property type="entry name" value="P-loop containing nucleotide triphosphate hydrolases"/>
    <property type="match status" value="1"/>
</dbReference>
<keyword evidence="4" id="KW-0997">Cell inner membrane</keyword>
<keyword evidence="6 8" id="KW-0067">ATP-binding</keyword>
<evidence type="ECO:0000256" key="5">
    <source>
        <dbReference type="ARBA" id="ARBA00022741"/>
    </source>
</evidence>
<keyword evidence="2" id="KW-0813">Transport</keyword>
<evidence type="ECO:0000256" key="4">
    <source>
        <dbReference type="ARBA" id="ARBA00022519"/>
    </source>
</evidence>
<evidence type="ECO:0000256" key="2">
    <source>
        <dbReference type="ARBA" id="ARBA00022448"/>
    </source>
</evidence>
<dbReference type="GO" id="GO:0005524">
    <property type="term" value="F:ATP binding"/>
    <property type="evidence" value="ECO:0007669"/>
    <property type="project" value="UniProtKB-KW"/>
</dbReference>
<keyword evidence="4" id="KW-0472">Membrane</keyword>
<dbReference type="SMART" id="SM00382">
    <property type="entry name" value="AAA"/>
    <property type="match status" value="1"/>
</dbReference>
<dbReference type="SUPFAM" id="SSF52540">
    <property type="entry name" value="P-loop containing nucleoside triphosphate hydrolases"/>
    <property type="match status" value="1"/>
</dbReference>